<feature type="binding site" evidence="17">
    <location>
        <position position="217"/>
    </location>
    <ligand>
        <name>NADP(+)</name>
        <dbReference type="ChEBI" id="CHEBI:58349"/>
    </ligand>
</feature>
<evidence type="ECO:0000256" key="7">
    <source>
        <dbReference type="ARBA" id="ARBA00022723"/>
    </source>
</evidence>
<comment type="catalytic activity">
    <reaction evidence="14 15">
        <text>2,5-diamino-6-hydroxy-4-(5-phosphoribosylamino)-pyrimidine + H2O + H(+) = 5-amino-6-(5-phospho-D-ribosylamino)uracil + NH4(+)</text>
        <dbReference type="Rhea" id="RHEA:21868"/>
        <dbReference type="ChEBI" id="CHEBI:15377"/>
        <dbReference type="ChEBI" id="CHEBI:15378"/>
        <dbReference type="ChEBI" id="CHEBI:28938"/>
        <dbReference type="ChEBI" id="CHEBI:58453"/>
        <dbReference type="ChEBI" id="CHEBI:58614"/>
        <dbReference type="EC" id="3.5.4.26"/>
    </reaction>
</comment>
<keyword evidence="10 15" id="KW-0521">NADP</keyword>
<dbReference type="GO" id="GO:0050661">
    <property type="term" value="F:NADP binding"/>
    <property type="evidence" value="ECO:0007669"/>
    <property type="project" value="InterPro"/>
</dbReference>
<keyword evidence="7 15" id="KW-0479">Metal-binding</keyword>
<accession>A0A5D4T242</accession>
<dbReference type="PANTHER" id="PTHR38011:SF7">
    <property type="entry name" value="2,5-DIAMINO-6-RIBOSYLAMINO-4(3H)-PYRIMIDINONE 5'-PHOSPHATE REDUCTASE"/>
    <property type="match status" value="1"/>
</dbReference>
<evidence type="ECO:0000256" key="4">
    <source>
        <dbReference type="ARBA" id="ARBA00005259"/>
    </source>
</evidence>
<evidence type="ECO:0000313" key="21">
    <source>
        <dbReference type="Proteomes" id="UP000322524"/>
    </source>
</evidence>
<dbReference type="CDD" id="cd01284">
    <property type="entry name" value="Riboflavin_deaminase-reductase"/>
    <property type="match status" value="1"/>
</dbReference>
<dbReference type="Gene3D" id="3.40.430.10">
    <property type="entry name" value="Dihydrofolate Reductase, subunit A"/>
    <property type="match status" value="1"/>
</dbReference>
<evidence type="ECO:0000256" key="2">
    <source>
        <dbReference type="ARBA" id="ARBA00004882"/>
    </source>
</evidence>
<dbReference type="STRING" id="79883.GCA_001636495_02417"/>
<feature type="binding site" evidence="17">
    <location>
        <position position="149"/>
    </location>
    <ligand>
        <name>NADP(+)</name>
        <dbReference type="ChEBI" id="CHEBI:58349"/>
    </ligand>
</feature>
<dbReference type="AlphaFoldDB" id="A0A5D4T242"/>
<keyword evidence="11 15" id="KW-0560">Oxidoreductase</keyword>
<evidence type="ECO:0000313" key="20">
    <source>
        <dbReference type="EMBL" id="TYS68522.1"/>
    </source>
</evidence>
<dbReference type="InterPro" id="IPR024072">
    <property type="entry name" value="DHFR-like_dom_sf"/>
</dbReference>
<dbReference type="EC" id="3.5.4.26" evidence="15"/>
<dbReference type="InterPro" id="IPR016193">
    <property type="entry name" value="Cytidine_deaminase-like"/>
</dbReference>
<evidence type="ECO:0000256" key="3">
    <source>
        <dbReference type="ARBA" id="ARBA00004910"/>
    </source>
</evidence>
<dbReference type="InterPro" id="IPR011549">
    <property type="entry name" value="RibD_C"/>
</dbReference>
<keyword evidence="12" id="KW-0511">Multifunctional enzyme</keyword>
<feature type="binding site" evidence="17">
    <location>
        <position position="179"/>
    </location>
    <ligand>
        <name>substrate</name>
    </ligand>
</feature>
<protein>
    <recommendedName>
        <fullName evidence="15">Riboflavin biosynthesis protein RibD</fullName>
    </recommendedName>
    <domain>
        <recommendedName>
            <fullName evidence="15">Diaminohydroxyphosphoribosylaminopyrimidine deaminase</fullName>
            <shortName evidence="15">DRAP deaminase</shortName>
            <ecNumber evidence="15">3.5.4.26</ecNumber>
        </recommendedName>
        <alternativeName>
            <fullName evidence="15">Riboflavin-specific deaminase</fullName>
        </alternativeName>
    </domain>
    <domain>
        <recommendedName>
            <fullName evidence="15">5-amino-6-(5-phosphoribosylamino)uracil reductase</fullName>
            <ecNumber evidence="15">1.1.1.193</ecNumber>
        </recommendedName>
        <alternativeName>
            <fullName evidence="15">HTP reductase</fullName>
        </alternativeName>
    </domain>
</protein>
<dbReference type="PROSITE" id="PS51747">
    <property type="entry name" value="CYT_DCMP_DEAMINASES_2"/>
    <property type="match status" value="1"/>
</dbReference>
<dbReference type="PIRSF" id="PIRSF006769">
    <property type="entry name" value="RibD"/>
    <property type="match status" value="1"/>
</dbReference>
<feature type="binding site" evidence="17">
    <location>
        <position position="195"/>
    </location>
    <ligand>
        <name>NADP(+)</name>
        <dbReference type="ChEBI" id="CHEBI:58349"/>
    </ligand>
</feature>
<dbReference type="GO" id="GO:0008270">
    <property type="term" value="F:zinc ion binding"/>
    <property type="evidence" value="ECO:0007669"/>
    <property type="project" value="InterPro"/>
</dbReference>
<evidence type="ECO:0000256" key="16">
    <source>
        <dbReference type="PIRSR" id="PIRSR006769-1"/>
    </source>
</evidence>
<feature type="binding site" evidence="17">
    <location>
        <position position="191"/>
    </location>
    <ligand>
        <name>NADP(+)</name>
        <dbReference type="ChEBI" id="CHEBI:58349"/>
    </ligand>
</feature>
<dbReference type="Pfam" id="PF01872">
    <property type="entry name" value="RibD_C"/>
    <property type="match status" value="1"/>
</dbReference>
<dbReference type="SUPFAM" id="SSF53597">
    <property type="entry name" value="Dihydrofolate reductase-like"/>
    <property type="match status" value="1"/>
</dbReference>
<comment type="similarity">
    <text evidence="4 15">In the N-terminal section; belongs to the cytidine and deoxycytidylate deaminase family.</text>
</comment>
<dbReference type="Pfam" id="PF00383">
    <property type="entry name" value="dCMP_cyt_deam_1"/>
    <property type="match status" value="1"/>
</dbReference>
<feature type="active site" description="Proton donor" evidence="16">
    <location>
        <position position="46"/>
    </location>
</feature>
<evidence type="ECO:0000256" key="11">
    <source>
        <dbReference type="ARBA" id="ARBA00023002"/>
    </source>
</evidence>
<name>A0A5D4T242_9BACI</name>
<evidence type="ECO:0000256" key="15">
    <source>
        <dbReference type="PIRNR" id="PIRNR006769"/>
    </source>
</evidence>
<evidence type="ECO:0000256" key="17">
    <source>
        <dbReference type="PIRSR" id="PIRSR006769-2"/>
    </source>
</evidence>
<dbReference type="SUPFAM" id="SSF53927">
    <property type="entry name" value="Cytidine deaminase-like"/>
    <property type="match status" value="1"/>
</dbReference>
<feature type="binding site" evidence="17">
    <location>
        <position position="199"/>
    </location>
    <ligand>
        <name>NADP(+)</name>
        <dbReference type="ChEBI" id="CHEBI:58349"/>
    </ligand>
</feature>
<comment type="catalytic activity">
    <reaction evidence="13 15">
        <text>5-amino-6-(5-phospho-D-ribitylamino)uracil + NADP(+) = 5-amino-6-(5-phospho-D-ribosylamino)uracil + NADPH + H(+)</text>
        <dbReference type="Rhea" id="RHEA:17845"/>
        <dbReference type="ChEBI" id="CHEBI:15378"/>
        <dbReference type="ChEBI" id="CHEBI:57783"/>
        <dbReference type="ChEBI" id="CHEBI:58349"/>
        <dbReference type="ChEBI" id="CHEBI:58421"/>
        <dbReference type="ChEBI" id="CHEBI:58453"/>
        <dbReference type="EC" id="1.1.1.193"/>
    </reaction>
</comment>
<comment type="function">
    <text evidence="1 15">Converts 2,5-diamino-6-(ribosylamino)-4(3h)-pyrimidinone 5'-phosphate into 5-amino-6-(ribosylamino)-2,4(1h,3h)-pyrimidinedione 5'-phosphate.</text>
</comment>
<dbReference type="GO" id="GO:0008835">
    <property type="term" value="F:diaminohydroxyphosphoribosylaminopyrimidine deaminase activity"/>
    <property type="evidence" value="ECO:0007669"/>
    <property type="project" value="UniProtKB-EC"/>
</dbReference>
<feature type="binding site" evidence="18">
    <location>
        <position position="70"/>
    </location>
    <ligand>
        <name>Zn(2+)</name>
        <dbReference type="ChEBI" id="CHEBI:29105"/>
        <note>catalytic</note>
    </ligand>
</feature>
<evidence type="ECO:0000256" key="14">
    <source>
        <dbReference type="ARBA" id="ARBA00049886"/>
    </source>
</evidence>
<dbReference type="PANTHER" id="PTHR38011">
    <property type="entry name" value="DIHYDROFOLATE REDUCTASE FAMILY PROTEIN (AFU_ORTHOLOGUE AFUA_8G06820)"/>
    <property type="match status" value="1"/>
</dbReference>
<dbReference type="GO" id="GO:0008703">
    <property type="term" value="F:5-amino-6-(5-phosphoribosylamino)uracil reductase activity"/>
    <property type="evidence" value="ECO:0007669"/>
    <property type="project" value="UniProtKB-EC"/>
</dbReference>
<dbReference type="InterPro" id="IPR002734">
    <property type="entry name" value="RibDG_C"/>
</dbReference>
<feature type="binding site" evidence="17">
    <location>
        <position position="165"/>
    </location>
    <ligand>
        <name>NADP(+)</name>
        <dbReference type="ChEBI" id="CHEBI:58349"/>
    </ligand>
</feature>
<gene>
    <name evidence="20" type="primary">ribD</name>
    <name evidence="20" type="ORF">FZC76_11410</name>
</gene>
<dbReference type="InterPro" id="IPR016192">
    <property type="entry name" value="APOBEC/CMP_deaminase_Zn-bd"/>
</dbReference>
<dbReference type="Proteomes" id="UP000322524">
    <property type="component" value="Unassembled WGS sequence"/>
</dbReference>
<evidence type="ECO:0000256" key="1">
    <source>
        <dbReference type="ARBA" id="ARBA00002151"/>
    </source>
</evidence>
<evidence type="ECO:0000256" key="10">
    <source>
        <dbReference type="ARBA" id="ARBA00022857"/>
    </source>
</evidence>
<feature type="binding site" evidence="17">
    <location>
        <position position="163"/>
    </location>
    <ligand>
        <name>substrate</name>
    </ligand>
</feature>
<dbReference type="UniPathway" id="UPA00275">
    <property type="reaction ID" value="UER00401"/>
</dbReference>
<feature type="binding site" evidence="17">
    <location>
        <begin position="289"/>
        <end position="295"/>
    </location>
    <ligand>
        <name>NADP(+)</name>
        <dbReference type="ChEBI" id="CHEBI:58349"/>
    </ligand>
</feature>
<dbReference type="OrthoDB" id="9800865at2"/>
<dbReference type="PROSITE" id="PS00903">
    <property type="entry name" value="CYT_DCMP_DEAMINASES_1"/>
    <property type="match status" value="1"/>
</dbReference>
<evidence type="ECO:0000256" key="8">
    <source>
        <dbReference type="ARBA" id="ARBA00022801"/>
    </source>
</evidence>
<dbReference type="InterPro" id="IPR004794">
    <property type="entry name" value="Eubact_RibD"/>
</dbReference>
<dbReference type="EMBL" id="VTEV01000004">
    <property type="protein sequence ID" value="TYS68522.1"/>
    <property type="molecule type" value="Genomic_DNA"/>
</dbReference>
<dbReference type="InterPro" id="IPR050765">
    <property type="entry name" value="Riboflavin_Biosynth_HTPR"/>
</dbReference>
<evidence type="ECO:0000256" key="18">
    <source>
        <dbReference type="PIRSR" id="PIRSR006769-3"/>
    </source>
</evidence>
<dbReference type="Gene3D" id="3.40.140.10">
    <property type="entry name" value="Cytidine Deaminase, domain 2"/>
    <property type="match status" value="1"/>
</dbReference>
<dbReference type="NCBIfam" id="TIGR00326">
    <property type="entry name" value="eubact_ribD"/>
    <property type="match status" value="1"/>
</dbReference>
<reference evidence="20 21" key="1">
    <citation type="submission" date="2019-08" db="EMBL/GenBank/DDBJ databases">
        <title>Bacillus genomes from the desert of Cuatro Cienegas, Coahuila.</title>
        <authorList>
            <person name="Olmedo-Alvarez G."/>
        </authorList>
    </citation>
    <scope>NUCLEOTIDE SEQUENCE [LARGE SCALE GENOMIC DNA]</scope>
    <source>
        <strain evidence="20 21">CH28_1T</strain>
    </source>
</reference>
<feature type="binding site" evidence="18">
    <location>
        <position position="79"/>
    </location>
    <ligand>
        <name>Zn(2+)</name>
        <dbReference type="ChEBI" id="CHEBI:29105"/>
        <note>catalytic</note>
    </ligand>
</feature>
<comment type="similarity">
    <text evidence="5 15">In the C-terminal section; belongs to the HTP reductase family.</text>
</comment>
<evidence type="ECO:0000256" key="12">
    <source>
        <dbReference type="ARBA" id="ARBA00023268"/>
    </source>
</evidence>
<dbReference type="NCBIfam" id="TIGR00227">
    <property type="entry name" value="ribD_Cterm"/>
    <property type="match status" value="1"/>
</dbReference>
<evidence type="ECO:0000259" key="19">
    <source>
        <dbReference type="PROSITE" id="PS51747"/>
    </source>
</evidence>
<organism evidence="20 21">
    <name type="scientific">Sutcliffiella horikoshii</name>
    <dbReference type="NCBI Taxonomy" id="79883"/>
    <lineage>
        <taxon>Bacteria</taxon>
        <taxon>Bacillati</taxon>
        <taxon>Bacillota</taxon>
        <taxon>Bacilli</taxon>
        <taxon>Bacillales</taxon>
        <taxon>Bacillaceae</taxon>
        <taxon>Sutcliffiella</taxon>
    </lineage>
</organism>
<keyword evidence="6 15" id="KW-0686">Riboflavin biosynthesis</keyword>
<proteinExistence type="inferred from homology"/>
<feature type="binding site" evidence="17">
    <location>
        <position position="202"/>
    </location>
    <ligand>
        <name>substrate</name>
    </ligand>
</feature>
<dbReference type="GO" id="GO:0009231">
    <property type="term" value="P:riboflavin biosynthetic process"/>
    <property type="evidence" value="ECO:0007669"/>
    <property type="project" value="UniProtKB-UniPathway"/>
</dbReference>
<sequence>MKFAIDLAKRATGQTSPNPVVGCVVVKEGEIVGFGAHLRAGEAHAEVNAIQMAGEEKTRESTVYVTLEPCSHFGKTPPCSDLLIQSQVSRVVIASTDPNPLVAGKGIAKLRKAGIEVEVGVCADEALALNQVFFHHIKTGKPFITLKTAASLDGKTATHTNESKWVTGPDARMDVHQYRHQHDAILVGVGTVLADNPSLDTRLPNGGKNPIRVILDSHLRTPLDSKVVTDGKAPTWIITGSKPDNEKMAILEGREGVRVYSLPMEKVEVHALLSLLGEEGITSLFVEGGATVNGSFLKNNAIQQVITYIAPKLIGGKDAPTVIGGEGFATMDEVMELEIKEVTRIGPDLKIISTPKVDKRR</sequence>
<evidence type="ECO:0000256" key="9">
    <source>
        <dbReference type="ARBA" id="ARBA00022833"/>
    </source>
</evidence>
<dbReference type="EC" id="1.1.1.193" evidence="15"/>
<comment type="cofactor">
    <cofactor evidence="15 18">
        <name>Zn(2+)</name>
        <dbReference type="ChEBI" id="CHEBI:29105"/>
    </cofactor>
    <text evidence="15 18">Binds 1 zinc ion.</text>
</comment>
<evidence type="ECO:0000256" key="13">
    <source>
        <dbReference type="ARBA" id="ARBA00049861"/>
    </source>
</evidence>
<feature type="binding site" evidence="17">
    <location>
        <position position="287"/>
    </location>
    <ligand>
        <name>substrate</name>
    </ligand>
</feature>
<feature type="domain" description="CMP/dCMP-type deaminase" evidence="19">
    <location>
        <begin position="1"/>
        <end position="118"/>
    </location>
</feature>
<feature type="binding site" evidence="18">
    <location>
        <position position="44"/>
    </location>
    <ligand>
        <name>Zn(2+)</name>
        <dbReference type="ChEBI" id="CHEBI:29105"/>
        <note>catalytic</note>
    </ligand>
</feature>
<comment type="pathway">
    <text evidence="3 15">Cofactor biosynthesis; riboflavin biosynthesis; 5-amino-6-(D-ribitylamino)uracil from GTP: step 3/4.</text>
</comment>
<dbReference type="FunFam" id="3.40.140.10:FF:000025">
    <property type="entry name" value="Riboflavin biosynthesis protein RibD"/>
    <property type="match status" value="1"/>
</dbReference>
<keyword evidence="9 15" id="KW-0862">Zinc</keyword>
<evidence type="ECO:0000256" key="5">
    <source>
        <dbReference type="ARBA" id="ARBA00007417"/>
    </source>
</evidence>
<comment type="caution">
    <text evidence="20">The sequence shown here is derived from an EMBL/GenBank/DDBJ whole genome shotgun (WGS) entry which is preliminary data.</text>
</comment>
<keyword evidence="8 15" id="KW-0378">Hydrolase</keyword>
<dbReference type="InterPro" id="IPR002125">
    <property type="entry name" value="CMP_dCMP_dom"/>
</dbReference>
<evidence type="ECO:0000256" key="6">
    <source>
        <dbReference type="ARBA" id="ARBA00022619"/>
    </source>
</evidence>
<comment type="pathway">
    <text evidence="2 15">Cofactor biosynthesis; riboflavin biosynthesis; 5-amino-6-(D-ribitylamino)uracil from GTP: step 2/4.</text>
</comment>